<evidence type="ECO:0000256" key="2">
    <source>
        <dbReference type="ARBA" id="ARBA00023224"/>
    </source>
</evidence>
<organism evidence="5 6">
    <name type="scientific">Vibrio parahaemolyticus</name>
    <dbReference type="NCBI Taxonomy" id="670"/>
    <lineage>
        <taxon>Bacteria</taxon>
        <taxon>Pseudomonadati</taxon>
        <taxon>Pseudomonadota</taxon>
        <taxon>Gammaproteobacteria</taxon>
        <taxon>Vibrionales</taxon>
        <taxon>Vibrionaceae</taxon>
        <taxon>Vibrio</taxon>
    </lineage>
</organism>
<dbReference type="GO" id="GO:0016020">
    <property type="term" value="C:membrane"/>
    <property type="evidence" value="ECO:0007669"/>
    <property type="project" value="UniProtKB-SubCell"/>
</dbReference>
<dbReference type="InterPro" id="IPR004089">
    <property type="entry name" value="MCPsignal_dom"/>
</dbReference>
<evidence type="ECO:0000313" key="5">
    <source>
        <dbReference type="EMBL" id="NMU84286.1"/>
    </source>
</evidence>
<evidence type="ECO:0000256" key="3">
    <source>
        <dbReference type="PROSITE-ProRule" id="PRU00284"/>
    </source>
</evidence>
<comment type="subcellular location">
    <subcellularLocation>
        <location evidence="1">Membrane</location>
    </subcellularLocation>
</comment>
<dbReference type="GO" id="GO:0006935">
    <property type="term" value="P:chemotaxis"/>
    <property type="evidence" value="ECO:0007669"/>
    <property type="project" value="UniProtKB-ARBA"/>
</dbReference>
<dbReference type="PANTHER" id="PTHR32089:SF112">
    <property type="entry name" value="LYSOZYME-LIKE PROTEIN-RELATED"/>
    <property type="match status" value="1"/>
</dbReference>
<dbReference type="GO" id="GO:0007165">
    <property type="term" value="P:signal transduction"/>
    <property type="evidence" value="ECO:0007669"/>
    <property type="project" value="UniProtKB-KW"/>
</dbReference>
<keyword evidence="2 3" id="KW-0807">Transducer</keyword>
<dbReference type="Proteomes" id="UP000518904">
    <property type="component" value="Unassembled WGS sequence"/>
</dbReference>
<comment type="caution">
    <text evidence="5">The sequence shown here is derived from an EMBL/GenBank/DDBJ whole genome shotgun (WGS) entry which is preliminary data.</text>
</comment>
<feature type="domain" description="Methyl-accepting transducer" evidence="4">
    <location>
        <begin position="1"/>
        <end position="80"/>
    </location>
</feature>
<dbReference type="SUPFAM" id="SSF58104">
    <property type="entry name" value="Methyl-accepting chemotaxis protein (MCP) signaling domain"/>
    <property type="match status" value="1"/>
</dbReference>
<name>A0A7Y0SIT7_VIBPH</name>
<accession>A0A7Y0SIT7</accession>
<gene>
    <name evidence="5" type="ORF">HKB16_15465</name>
</gene>
<protein>
    <submittedName>
        <fullName evidence="5">Chemotaxis protein</fullName>
    </submittedName>
</protein>
<reference evidence="5 6" key="1">
    <citation type="submission" date="2020-04" db="EMBL/GenBank/DDBJ databases">
        <title>Whole-genome sequencing of Vibrio spp. from China reveals different genetic environments of blaCTX-M-14 among diverse lineages.</title>
        <authorList>
            <person name="Zheng Z."/>
            <person name="Ye L."/>
            <person name="Chen S."/>
        </authorList>
    </citation>
    <scope>NUCLEOTIDE SEQUENCE [LARGE SCALE GENOMIC DNA]</scope>
    <source>
        <strain evidence="5 6">Vb0551</strain>
    </source>
</reference>
<evidence type="ECO:0000259" key="4">
    <source>
        <dbReference type="PROSITE" id="PS50111"/>
    </source>
</evidence>
<evidence type="ECO:0000256" key="1">
    <source>
        <dbReference type="ARBA" id="ARBA00004370"/>
    </source>
</evidence>
<feature type="non-terminal residue" evidence="5">
    <location>
        <position position="1"/>
    </location>
</feature>
<dbReference type="EMBL" id="JABCLB010001592">
    <property type="protein sequence ID" value="NMU84286.1"/>
    <property type="molecule type" value="Genomic_DNA"/>
</dbReference>
<dbReference type="AlphaFoldDB" id="A0A7Y0SIT7"/>
<dbReference type="PROSITE" id="PS50111">
    <property type="entry name" value="CHEMOTAXIS_TRANSDUC_2"/>
    <property type="match status" value="1"/>
</dbReference>
<dbReference type="PANTHER" id="PTHR32089">
    <property type="entry name" value="METHYL-ACCEPTING CHEMOTAXIS PROTEIN MCPB"/>
    <property type="match status" value="1"/>
</dbReference>
<feature type="non-terminal residue" evidence="5">
    <location>
        <position position="80"/>
    </location>
</feature>
<sequence>AGEHGRGFAVVADEVRELASKTQTSTKEIALMIENLHDSAQESVNSMNMSSSVVNDLTKSINNTSARLLDLFSSLASVNE</sequence>
<dbReference type="Pfam" id="PF00015">
    <property type="entry name" value="MCPsignal"/>
    <property type="match status" value="1"/>
</dbReference>
<dbReference type="Gene3D" id="1.10.287.950">
    <property type="entry name" value="Methyl-accepting chemotaxis protein"/>
    <property type="match status" value="1"/>
</dbReference>
<proteinExistence type="predicted"/>
<evidence type="ECO:0000313" key="6">
    <source>
        <dbReference type="Proteomes" id="UP000518904"/>
    </source>
</evidence>